<dbReference type="InterPro" id="IPR011335">
    <property type="entry name" value="Restrct_endonuc-II-like"/>
</dbReference>
<name>A0A1B7VVC5_APHFL</name>
<evidence type="ECO:0000313" key="1">
    <source>
        <dbReference type="EMBL" id="OBQ24936.1"/>
    </source>
</evidence>
<organism evidence="1 2">
    <name type="scientific">Aphanizomenon flos-aquae LD13</name>
    <dbReference type="NCBI Taxonomy" id="1710894"/>
    <lineage>
        <taxon>Bacteria</taxon>
        <taxon>Bacillati</taxon>
        <taxon>Cyanobacteriota</taxon>
        <taxon>Cyanophyceae</taxon>
        <taxon>Nostocales</taxon>
        <taxon>Aphanizomenonaceae</taxon>
        <taxon>Aphanizomenon</taxon>
    </lineage>
</organism>
<gene>
    <name evidence="1" type="ORF">AN481_12815</name>
</gene>
<reference evidence="1 2" key="1">
    <citation type="submission" date="2015-09" db="EMBL/GenBank/DDBJ databases">
        <title>Whole genome shotgun sequence assembly of Aphanizomenon flos-aquae UKL13.</title>
        <authorList>
            <person name="Driscoll C."/>
        </authorList>
    </citation>
    <scope>NUCLEOTIDE SEQUENCE [LARGE SCALE GENOMIC DNA]</scope>
    <source>
        <strain evidence="1">MDT13</strain>
    </source>
</reference>
<dbReference type="InterPro" id="IPR012415">
    <property type="entry name" value="Restrct_endonuc_II_Cfr10I"/>
</dbReference>
<dbReference type="Proteomes" id="UP000092382">
    <property type="component" value="Unassembled WGS sequence"/>
</dbReference>
<dbReference type="EMBL" id="LJOY01000041">
    <property type="protein sequence ID" value="OBQ24936.1"/>
    <property type="molecule type" value="Genomic_DNA"/>
</dbReference>
<proteinExistence type="predicted"/>
<dbReference type="SUPFAM" id="SSF52980">
    <property type="entry name" value="Restriction endonuclease-like"/>
    <property type="match status" value="1"/>
</dbReference>
<dbReference type="Pfam" id="PF07832">
    <property type="entry name" value="Bse634I"/>
    <property type="match status" value="1"/>
</dbReference>
<evidence type="ECO:0000313" key="2">
    <source>
        <dbReference type="Proteomes" id="UP000092382"/>
    </source>
</evidence>
<accession>A0A1B7VVC5</accession>
<protein>
    <submittedName>
        <fullName evidence="1">Deoxyribose-phosphate aldolase</fullName>
    </submittedName>
</protein>
<dbReference type="STRING" id="1803587.GCA_001593825_02179"/>
<dbReference type="AlphaFoldDB" id="A0A1B7VVC5"/>
<comment type="caution">
    <text evidence="1">The sequence shown here is derived from an EMBL/GenBank/DDBJ whole genome shotgun (WGS) entry which is preliminary data.</text>
</comment>
<sequence length="291" mass="33192">MLTDTAWFTEKSNGKVSINGKDIYRNLSPEIVIKLADNLSVSEILEWIENEIINAFKEKYSKSPEVGALNNAKGGWNEYIATSLLSEIIFDINTKTSKYIAIFPIPNSQFKIKGSNESYSNFLNLFAPEDFCNINNYLSKIKPFKEQIFMPSPDYIIIDLESSLYSKDVNLLLQEQMRDPDSFVVYNFFKGKLHIEDIKAAVSLKTSNRPDRRYQPLFEAAMIKAMGYVLKQNWKYYMVASDLSTADKTIFNSAIAPHGIALEENFHLVDATYLYARKADLLPLVIAAIEK</sequence>
<dbReference type="PATRIC" id="fig|1710894.3.peg.446"/>
<dbReference type="CDD" id="cd22314">
    <property type="entry name" value="Bse634I-like"/>
    <property type="match status" value="1"/>
</dbReference>
<dbReference type="Gene3D" id="3.40.91.10">
    <property type="match status" value="1"/>
</dbReference>